<keyword evidence="6 11" id="KW-0548">Nucleotidyltransferase</keyword>
<evidence type="ECO:0000256" key="6">
    <source>
        <dbReference type="ARBA" id="ARBA00022695"/>
    </source>
</evidence>
<evidence type="ECO:0000256" key="1">
    <source>
        <dbReference type="ARBA" id="ARBA00002324"/>
    </source>
</evidence>
<dbReference type="GO" id="GO:0009435">
    <property type="term" value="P:NAD+ biosynthetic process"/>
    <property type="evidence" value="ECO:0007669"/>
    <property type="project" value="UniProtKB-UniRule"/>
</dbReference>
<dbReference type="EMBL" id="FQZU01000024">
    <property type="protein sequence ID" value="SHK42339.1"/>
    <property type="molecule type" value="Genomic_DNA"/>
</dbReference>
<dbReference type="AlphaFoldDB" id="A0A1M6SCH6"/>
<comment type="function">
    <text evidence="1 11">Catalyzes the reversible adenylation of nicotinate mononucleotide (NaMN) to nicotinic acid adenine dinucleotide (NaAD).</text>
</comment>
<dbReference type="InterPro" id="IPR005248">
    <property type="entry name" value="NadD/NMNAT"/>
</dbReference>
<evidence type="ECO:0000313" key="13">
    <source>
        <dbReference type="EMBL" id="SHK42339.1"/>
    </source>
</evidence>
<dbReference type="STRING" id="1121393.SAMN02745216_03422"/>
<dbReference type="PANTHER" id="PTHR39321:SF3">
    <property type="entry name" value="PHOSPHOPANTETHEINE ADENYLYLTRANSFERASE"/>
    <property type="match status" value="1"/>
</dbReference>
<dbReference type="PANTHER" id="PTHR39321">
    <property type="entry name" value="NICOTINATE-NUCLEOTIDE ADENYLYLTRANSFERASE-RELATED"/>
    <property type="match status" value="1"/>
</dbReference>
<reference evidence="14" key="1">
    <citation type="submission" date="2016-11" db="EMBL/GenBank/DDBJ databases">
        <authorList>
            <person name="Varghese N."/>
            <person name="Submissions S."/>
        </authorList>
    </citation>
    <scope>NUCLEOTIDE SEQUENCE [LARGE SCALE GENOMIC DNA]</scope>
    <source>
        <strain evidence="14">DSM 16219</strain>
    </source>
</reference>
<dbReference type="GO" id="GO:0005524">
    <property type="term" value="F:ATP binding"/>
    <property type="evidence" value="ECO:0007669"/>
    <property type="project" value="UniProtKB-KW"/>
</dbReference>
<dbReference type="NCBIfam" id="TIGR00125">
    <property type="entry name" value="cyt_tran_rel"/>
    <property type="match status" value="1"/>
</dbReference>
<keyword evidence="8 11" id="KW-0067">ATP-binding</keyword>
<dbReference type="HAMAP" id="MF_00244">
    <property type="entry name" value="NaMN_adenylyltr"/>
    <property type="match status" value="1"/>
</dbReference>
<evidence type="ECO:0000259" key="12">
    <source>
        <dbReference type="Pfam" id="PF01467"/>
    </source>
</evidence>
<keyword evidence="4 11" id="KW-0662">Pyridine nucleotide biosynthesis</keyword>
<comment type="catalytic activity">
    <reaction evidence="10 11">
        <text>nicotinate beta-D-ribonucleotide + ATP + H(+) = deamido-NAD(+) + diphosphate</text>
        <dbReference type="Rhea" id="RHEA:22860"/>
        <dbReference type="ChEBI" id="CHEBI:15378"/>
        <dbReference type="ChEBI" id="CHEBI:30616"/>
        <dbReference type="ChEBI" id="CHEBI:33019"/>
        <dbReference type="ChEBI" id="CHEBI:57502"/>
        <dbReference type="ChEBI" id="CHEBI:58437"/>
        <dbReference type="EC" id="2.7.7.18"/>
    </reaction>
</comment>
<evidence type="ECO:0000256" key="2">
    <source>
        <dbReference type="ARBA" id="ARBA00005019"/>
    </source>
</evidence>
<dbReference type="NCBIfam" id="TIGR00482">
    <property type="entry name" value="nicotinate (nicotinamide) nucleotide adenylyltransferase"/>
    <property type="match status" value="1"/>
</dbReference>
<evidence type="ECO:0000256" key="5">
    <source>
        <dbReference type="ARBA" id="ARBA00022679"/>
    </source>
</evidence>
<comment type="pathway">
    <text evidence="2 11">Cofactor biosynthesis; NAD(+) biosynthesis; deamido-NAD(+) from nicotinate D-ribonucleotide: step 1/1.</text>
</comment>
<dbReference type="NCBIfam" id="NF000839">
    <property type="entry name" value="PRK00071.1-1"/>
    <property type="match status" value="1"/>
</dbReference>
<name>A0A1M6SCH6_9BACT</name>
<dbReference type="SUPFAM" id="SSF52374">
    <property type="entry name" value="Nucleotidylyl transferase"/>
    <property type="match status" value="1"/>
</dbReference>
<dbReference type="Gene3D" id="3.40.50.620">
    <property type="entry name" value="HUPs"/>
    <property type="match status" value="1"/>
</dbReference>
<evidence type="ECO:0000313" key="14">
    <source>
        <dbReference type="Proteomes" id="UP000183994"/>
    </source>
</evidence>
<dbReference type="RefSeq" id="WP_073477473.1">
    <property type="nucleotide sequence ID" value="NZ_FQZU01000024.1"/>
</dbReference>
<accession>A0A1M6SCH6</accession>
<feature type="domain" description="Cytidyltransferase-like" evidence="12">
    <location>
        <begin position="5"/>
        <end position="189"/>
    </location>
</feature>
<evidence type="ECO:0000256" key="10">
    <source>
        <dbReference type="ARBA" id="ARBA00048721"/>
    </source>
</evidence>
<evidence type="ECO:0000256" key="4">
    <source>
        <dbReference type="ARBA" id="ARBA00022642"/>
    </source>
</evidence>
<evidence type="ECO:0000256" key="11">
    <source>
        <dbReference type="HAMAP-Rule" id="MF_00244"/>
    </source>
</evidence>
<comment type="similarity">
    <text evidence="3 11">Belongs to the NadD family.</text>
</comment>
<gene>
    <name evidence="11" type="primary">nadD</name>
    <name evidence="13" type="ORF">SAMN02745216_03422</name>
</gene>
<proteinExistence type="inferred from homology"/>
<keyword evidence="7 11" id="KW-0547">Nucleotide-binding</keyword>
<organism evidence="13 14">
    <name type="scientific">Desulfatibacillum alkenivorans DSM 16219</name>
    <dbReference type="NCBI Taxonomy" id="1121393"/>
    <lineage>
        <taxon>Bacteria</taxon>
        <taxon>Pseudomonadati</taxon>
        <taxon>Thermodesulfobacteriota</taxon>
        <taxon>Desulfobacteria</taxon>
        <taxon>Desulfobacterales</taxon>
        <taxon>Desulfatibacillaceae</taxon>
        <taxon>Desulfatibacillum</taxon>
    </lineage>
</organism>
<dbReference type="NCBIfam" id="NF000840">
    <property type="entry name" value="PRK00071.1-3"/>
    <property type="match status" value="1"/>
</dbReference>
<dbReference type="InterPro" id="IPR014729">
    <property type="entry name" value="Rossmann-like_a/b/a_fold"/>
</dbReference>
<dbReference type="Proteomes" id="UP000183994">
    <property type="component" value="Unassembled WGS sequence"/>
</dbReference>
<evidence type="ECO:0000256" key="8">
    <source>
        <dbReference type="ARBA" id="ARBA00022840"/>
    </source>
</evidence>
<protein>
    <recommendedName>
        <fullName evidence="11">Probable nicotinate-nucleotide adenylyltransferase</fullName>
        <ecNumber evidence="11">2.7.7.18</ecNumber>
    </recommendedName>
    <alternativeName>
        <fullName evidence="11">Deamido-NAD(+) diphosphorylase</fullName>
    </alternativeName>
    <alternativeName>
        <fullName evidence="11">Deamido-NAD(+) pyrophosphorylase</fullName>
    </alternativeName>
    <alternativeName>
        <fullName evidence="11">Nicotinate mononucleotide adenylyltransferase</fullName>
        <shortName evidence="11">NaMN adenylyltransferase</shortName>
    </alternativeName>
</protein>
<evidence type="ECO:0000256" key="9">
    <source>
        <dbReference type="ARBA" id="ARBA00023027"/>
    </source>
</evidence>
<keyword evidence="14" id="KW-1185">Reference proteome</keyword>
<keyword evidence="5 11" id="KW-0808">Transferase</keyword>
<dbReference type="CDD" id="cd02165">
    <property type="entry name" value="NMNAT"/>
    <property type="match status" value="1"/>
</dbReference>
<keyword evidence="9 11" id="KW-0520">NAD</keyword>
<dbReference type="InterPro" id="IPR004821">
    <property type="entry name" value="Cyt_trans-like"/>
</dbReference>
<dbReference type="EC" id="2.7.7.18" evidence="11"/>
<dbReference type="Pfam" id="PF01467">
    <property type="entry name" value="CTP_transf_like"/>
    <property type="match status" value="1"/>
</dbReference>
<dbReference type="GO" id="GO:0004515">
    <property type="term" value="F:nicotinate-nucleotide adenylyltransferase activity"/>
    <property type="evidence" value="ECO:0007669"/>
    <property type="project" value="UniProtKB-UniRule"/>
</dbReference>
<evidence type="ECO:0000256" key="3">
    <source>
        <dbReference type="ARBA" id="ARBA00009014"/>
    </source>
</evidence>
<sequence>MRLGIYGGTFDPIHIGHLRMAVEVQEKFSLDKVMLIPCNTPPHKENGAAASTRDRLAMVRMAVEGRAGLEASDMEIRQGGPSYTVATLEALQSPEREIFFILGLDAFLEIHTWREYERLFSLAHFLVLARPWQGGRAEMFHVEHYIRKNLAGLAVPEPDGGYFRTMHTNKRIYFAQTTALDISATHIRKAVNQGKSIAFLAPESVEEYIKRQGLYL</sequence>
<evidence type="ECO:0000256" key="7">
    <source>
        <dbReference type="ARBA" id="ARBA00022741"/>
    </source>
</evidence>
<dbReference type="UniPathway" id="UPA00253">
    <property type="reaction ID" value="UER00332"/>
</dbReference>